<keyword evidence="3" id="KW-1185">Reference proteome</keyword>
<gene>
    <name evidence="2" type="primary">ANOS1</name>
    <name evidence="2" type="ORF">EVAR_49690_1</name>
</gene>
<dbReference type="GO" id="GO:0009986">
    <property type="term" value="C:cell surface"/>
    <property type="evidence" value="ECO:0007669"/>
    <property type="project" value="TreeGrafter"/>
</dbReference>
<dbReference type="EMBL" id="BGZK01000626">
    <property type="protein sequence ID" value="GBP53502.1"/>
    <property type="molecule type" value="Genomic_DNA"/>
</dbReference>
<protein>
    <submittedName>
        <fullName evidence="2">Anosmin-1</fullName>
    </submittedName>
</protein>
<feature type="domain" description="Fibronectin type-III" evidence="1">
    <location>
        <begin position="1"/>
        <end position="99"/>
    </location>
</feature>
<comment type="caution">
    <text evidence="2">The sequence shown here is derived from an EMBL/GenBank/DDBJ whole genome shotgun (WGS) entry which is preliminary data.</text>
</comment>
<dbReference type="PANTHER" id="PTHR14131">
    <property type="entry name" value="ANOSMIN"/>
    <property type="match status" value="1"/>
</dbReference>
<dbReference type="Gene3D" id="2.60.40.10">
    <property type="entry name" value="Immunoglobulins"/>
    <property type="match status" value="1"/>
</dbReference>
<accession>A0A4C1WSG2</accession>
<reference evidence="2 3" key="1">
    <citation type="journal article" date="2019" name="Commun. Biol.">
        <title>The bagworm genome reveals a unique fibroin gene that provides high tensile strength.</title>
        <authorList>
            <person name="Kono N."/>
            <person name="Nakamura H."/>
            <person name="Ohtoshi R."/>
            <person name="Tomita M."/>
            <person name="Numata K."/>
            <person name="Arakawa K."/>
        </authorList>
    </citation>
    <scope>NUCLEOTIDE SEQUENCE [LARGE SCALE GENOMIC DNA]</scope>
</reference>
<proteinExistence type="predicted"/>
<dbReference type="Proteomes" id="UP000299102">
    <property type="component" value="Unassembled WGS sequence"/>
</dbReference>
<dbReference type="OrthoDB" id="9985779at2759"/>
<evidence type="ECO:0000313" key="3">
    <source>
        <dbReference type="Proteomes" id="UP000299102"/>
    </source>
</evidence>
<evidence type="ECO:0000259" key="1">
    <source>
        <dbReference type="PROSITE" id="PS50853"/>
    </source>
</evidence>
<sequence length="223" mass="26014">MVAGTRTARVEWREPRTDLPIMRYKVFWSRRVRGIAGELDSVLVNHQIVPKEQTSYEITNLQPNSTYFIQVQTISQYGTSKLRSEKAAVLYNTTATKEQKAPEALRRRGSRVIKSLKLENVIWNNHDIRARVHWIPIAKSDTTKRYLVRWKYEQCNNKQQSSEELSAITEQTTFDIYELKYGCVYRVAVDRPSSEARSDPDAELLVAVPKCEYFQKKVEHLKC</sequence>
<dbReference type="PANTHER" id="PTHR14131:SF5">
    <property type="entry name" value="ANOSMIN-1"/>
    <property type="match status" value="1"/>
</dbReference>
<dbReference type="STRING" id="151549.A0A4C1WSG2"/>
<dbReference type="InterPro" id="IPR013783">
    <property type="entry name" value="Ig-like_fold"/>
</dbReference>
<organism evidence="2 3">
    <name type="scientific">Eumeta variegata</name>
    <name type="common">Bagworm moth</name>
    <name type="synonym">Eumeta japonica</name>
    <dbReference type="NCBI Taxonomy" id="151549"/>
    <lineage>
        <taxon>Eukaryota</taxon>
        <taxon>Metazoa</taxon>
        <taxon>Ecdysozoa</taxon>
        <taxon>Arthropoda</taxon>
        <taxon>Hexapoda</taxon>
        <taxon>Insecta</taxon>
        <taxon>Pterygota</taxon>
        <taxon>Neoptera</taxon>
        <taxon>Endopterygota</taxon>
        <taxon>Lepidoptera</taxon>
        <taxon>Glossata</taxon>
        <taxon>Ditrysia</taxon>
        <taxon>Tineoidea</taxon>
        <taxon>Psychidae</taxon>
        <taxon>Oiketicinae</taxon>
        <taxon>Eumeta</taxon>
    </lineage>
</organism>
<dbReference type="InterPro" id="IPR036116">
    <property type="entry name" value="FN3_sf"/>
</dbReference>
<dbReference type="PROSITE" id="PS50853">
    <property type="entry name" value="FN3"/>
    <property type="match status" value="1"/>
</dbReference>
<dbReference type="GO" id="GO:0030182">
    <property type="term" value="P:neuron differentiation"/>
    <property type="evidence" value="ECO:0007669"/>
    <property type="project" value="TreeGrafter"/>
</dbReference>
<dbReference type="InterPro" id="IPR042447">
    <property type="entry name" value="Anosmin-1"/>
</dbReference>
<name>A0A4C1WSG2_EUMVA</name>
<dbReference type="CDD" id="cd00063">
    <property type="entry name" value="FN3"/>
    <property type="match status" value="1"/>
</dbReference>
<dbReference type="InterPro" id="IPR003961">
    <property type="entry name" value="FN3_dom"/>
</dbReference>
<dbReference type="Pfam" id="PF00041">
    <property type="entry name" value="fn3"/>
    <property type="match status" value="1"/>
</dbReference>
<evidence type="ECO:0000313" key="2">
    <source>
        <dbReference type="EMBL" id="GBP53502.1"/>
    </source>
</evidence>
<dbReference type="AlphaFoldDB" id="A0A4C1WSG2"/>
<dbReference type="SUPFAM" id="SSF49265">
    <property type="entry name" value="Fibronectin type III"/>
    <property type="match status" value="1"/>
</dbReference>